<dbReference type="RefSeq" id="WP_135103577.1">
    <property type="nucleotide sequence ID" value="NZ_JADGKW010000001.1"/>
</dbReference>
<dbReference type="OrthoDB" id="9765386at2"/>
<organism evidence="1 2">
    <name type="scientific">Dysgonomonas mossii</name>
    <dbReference type="NCBI Taxonomy" id="163665"/>
    <lineage>
        <taxon>Bacteria</taxon>
        <taxon>Pseudomonadati</taxon>
        <taxon>Bacteroidota</taxon>
        <taxon>Bacteroidia</taxon>
        <taxon>Bacteroidales</taxon>
        <taxon>Dysgonomonadaceae</taxon>
        <taxon>Dysgonomonas</taxon>
    </lineage>
</organism>
<dbReference type="Gene3D" id="3.30.1120.70">
    <property type="match status" value="1"/>
</dbReference>
<gene>
    <name evidence="1" type="ORF">E4T88_00655</name>
</gene>
<dbReference type="Proteomes" id="UP000298285">
    <property type="component" value="Unassembled WGS sequence"/>
</dbReference>
<reference evidence="1 2" key="1">
    <citation type="submission" date="2019-03" db="EMBL/GenBank/DDBJ databases">
        <title>Diversity of the mouse oral microbiome.</title>
        <authorList>
            <person name="Joseph S."/>
            <person name="Aduse-Opoku J."/>
            <person name="Curtis M."/>
            <person name="Wade W."/>
            <person name="Hashim A."/>
        </authorList>
    </citation>
    <scope>NUCLEOTIDE SEQUENCE [LARGE SCALE GENOMIC DNA]</scope>
    <source>
        <strain evidence="1 2">P11</strain>
    </source>
</reference>
<accession>A0A4Y9IRX8</accession>
<protein>
    <submittedName>
        <fullName evidence="1">Phage portal protein</fullName>
    </submittedName>
</protein>
<dbReference type="Pfam" id="PF04860">
    <property type="entry name" value="Phage_portal"/>
    <property type="match status" value="1"/>
</dbReference>
<name>A0A4Y9IRX8_9BACT</name>
<proteinExistence type="predicted"/>
<dbReference type="NCBIfam" id="TIGR01537">
    <property type="entry name" value="portal_HK97"/>
    <property type="match status" value="1"/>
</dbReference>
<evidence type="ECO:0000313" key="2">
    <source>
        <dbReference type="Proteomes" id="UP000298285"/>
    </source>
</evidence>
<sequence>MKIFGIEIRKALKREISEVTASGYTGNSLFLGSRENAMLLSTVYRCVDVISDAVAQLPLETFSIDSDGFKRPYIDHPVYSLLNEEPNEDMTRFTFFKTMVASVILRGNAYAYIERDSRGNAIQLIYLQTHQVNIVWILDNSGIKRKRYQVVGFKELVEPKDMLHFLNFSYDGIVGVSTLTHARQTLGIATDSEAHAAGFFKGGGNAAGILTIDGARVNAEQKNQNYEEWKRRTDPTTGSPNGIVILEGNMKYQTLTINPKDAQLLESRQFNVVDICRFFSVSPVKAFDLREANYSTVEATQLAFLTDTAAPILTKIELELNRKLFKKSEKGRVKSEFNTSGFLRADKSAQGTYLNQMFQIGAMTPNEIRRENNLPKVEYGDNAFVQVNIQPLEKAIKTNPSEVEKNIKK</sequence>
<dbReference type="InterPro" id="IPR006944">
    <property type="entry name" value="Phage/GTA_portal"/>
</dbReference>
<dbReference type="AlphaFoldDB" id="A0A4Y9IRX8"/>
<comment type="caution">
    <text evidence="1">The sequence shown here is derived from an EMBL/GenBank/DDBJ whole genome shotgun (WGS) entry which is preliminary data.</text>
</comment>
<evidence type="ECO:0000313" key="1">
    <source>
        <dbReference type="EMBL" id="TFU90519.1"/>
    </source>
</evidence>
<dbReference type="Gene3D" id="1.20.1270.210">
    <property type="match status" value="1"/>
</dbReference>
<dbReference type="EMBL" id="SPPK01000001">
    <property type="protein sequence ID" value="TFU90519.1"/>
    <property type="molecule type" value="Genomic_DNA"/>
</dbReference>
<dbReference type="Gene3D" id="3.40.140.120">
    <property type="match status" value="1"/>
</dbReference>
<dbReference type="InterPro" id="IPR006427">
    <property type="entry name" value="Portal_HK97"/>
</dbReference>